<proteinExistence type="predicted"/>
<accession>A0AAD3DZJ1</accession>
<reference evidence="2 3" key="1">
    <citation type="journal article" date="2021" name="Sci. Rep.">
        <title>Genome sequencing of the multicellular alga Astrephomene provides insights into convergent evolution of germ-soma differentiation.</title>
        <authorList>
            <person name="Yamashita S."/>
            <person name="Yamamoto K."/>
            <person name="Matsuzaki R."/>
            <person name="Suzuki S."/>
            <person name="Yamaguchi H."/>
            <person name="Hirooka S."/>
            <person name="Minakuchi Y."/>
            <person name="Miyagishima S."/>
            <person name="Kawachi M."/>
            <person name="Toyoda A."/>
            <person name="Nozaki H."/>
        </authorList>
    </citation>
    <scope>NUCLEOTIDE SEQUENCE [LARGE SCALE GENOMIC DNA]</scope>
    <source>
        <strain evidence="2 3">NIES-4017</strain>
    </source>
</reference>
<dbReference type="Proteomes" id="UP001054857">
    <property type="component" value="Unassembled WGS sequence"/>
</dbReference>
<dbReference type="EMBL" id="BMAR01000043">
    <property type="protein sequence ID" value="GFR50966.1"/>
    <property type="molecule type" value="Genomic_DNA"/>
</dbReference>
<comment type="caution">
    <text evidence="2">The sequence shown here is derived from an EMBL/GenBank/DDBJ whole genome shotgun (WGS) entry which is preliminary data.</text>
</comment>
<keyword evidence="3" id="KW-1185">Reference proteome</keyword>
<organism evidence="2 3">
    <name type="scientific">Astrephomene gubernaculifera</name>
    <dbReference type="NCBI Taxonomy" id="47775"/>
    <lineage>
        <taxon>Eukaryota</taxon>
        <taxon>Viridiplantae</taxon>
        <taxon>Chlorophyta</taxon>
        <taxon>core chlorophytes</taxon>
        <taxon>Chlorophyceae</taxon>
        <taxon>CS clade</taxon>
        <taxon>Chlamydomonadales</taxon>
        <taxon>Astrephomenaceae</taxon>
        <taxon>Astrephomene</taxon>
    </lineage>
</organism>
<gene>
    <name evidence="2" type="ORF">Agub_g13288</name>
</gene>
<protein>
    <submittedName>
        <fullName evidence="2">Uncharacterized protein</fullName>
    </submittedName>
</protein>
<sequence length="144" mass="15292">EGLWAQVAAAQQQREGGGGGGGGLADYCLVMTCEADEDFFMTEYAQDLLEACGIRNTANDYYKVPAASSPAWRQKVRQALAAGLAGLGSERAGQLAAQLRQQRAEQEERRRREAAAREAAEAEAARAAALFAGATGRKKKAEEG</sequence>
<evidence type="ECO:0000313" key="3">
    <source>
        <dbReference type="Proteomes" id="UP001054857"/>
    </source>
</evidence>
<feature type="compositionally biased region" description="Basic and acidic residues" evidence="1">
    <location>
        <begin position="102"/>
        <end position="120"/>
    </location>
</feature>
<evidence type="ECO:0000313" key="2">
    <source>
        <dbReference type="EMBL" id="GFR50966.1"/>
    </source>
</evidence>
<dbReference type="AlphaFoldDB" id="A0AAD3DZJ1"/>
<feature type="non-terminal residue" evidence="2">
    <location>
        <position position="144"/>
    </location>
</feature>
<name>A0AAD3DZJ1_9CHLO</name>
<feature type="non-terminal residue" evidence="2">
    <location>
        <position position="1"/>
    </location>
</feature>
<evidence type="ECO:0000256" key="1">
    <source>
        <dbReference type="SAM" id="MobiDB-lite"/>
    </source>
</evidence>
<feature type="region of interest" description="Disordered" evidence="1">
    <location>
        <begin position="98"/>
        <end position="120"/>
    </location>
</feature>